<name>A0A8X6FIH5_TRICU</name>
<dbReference type="Proteomes" id="UP000887116">
    <property type="component" value="Unassembled WGS sequence"/>
</dbReference>
<reference evidence="1" key="1">
    <citation type="submission" date="2020-07" db="EMBL/GenBank/DDBJ databases">
        <title>Multicomponent nature underlies the extraordinary mechanical properties of spider dragline silk.</title>
        <authorList>
            <person name="Kono N."/>
            <person name="Nakamura H."/>
            <person name="Mori M."/>
            <person name="Yoshida Y."/>
            <person name="Ohtoshi R."/>
            <person name="Malay A.D."/>
            <person name="Moran D.A.P."/>
            <person name="Tomita M."/>
            <person name="Numata K."/>
            <person name="Arakawa K."/>
        </authorList>
    </citation>
    <scope>NUCLEOTIDE SEQUENCE</scope>
</reference>
<evidence type="ECO:0000313" key="2">
    <source>
        <dbReference type="Proteomes" id="UP000887116"/>
    </source>
</evidence>
<dbReference type="AlphaFoldDB" id="A0A8X6FIH5"/>
<keyword evidence="2" id="KW-1185">Reference proteome</keyword>
<comment type="caution">
    <text evidence="1">The sequence shown here is derived from an EMBL/GenBank/DDBJ whole genome shotgun (WGS) entry which is preliminary data.</text>
</comment>
<protein>
    <submittedName>
        <fullName evidence="1">Uncharacterized protein</fullName>
    </submittedName>
</protein>
<organism evidence="1 2">
    <name type="scientific">Trichonephila clavata</name>
    <name type="common">Joro spider</name>
    <name type="synonym">Nephila clavata</name>
    <dbReference type="NCBI Taxonomy" id="2740835"/>
    <lineage>
        <taxon>Eukaryota</taxon>
        <taxon>Metazoa</taxon>
        <taxon>Ecdysozoa</taxon>
        <taxon>Arthropoda</taxon>
        <taxon>Chelicerata</taxon>
        <taxon>Arachnida</taxon>
        <taxon>Araneae</taxon>
        <taxon>Araneomorphae</taxon>
        <taxon>Entelegynae</taxon>
        <taxon>Araneoidea</taxon>
        <taxon>Nephilidae</taxon>
        <taxon>Trichonephila</taxon>
    </lineage>
</organism>
<sequence length="103" mass="11650">MLRQFIDSKASMKDFQKETKFEGNGSFQSSFNCHKDWRKLLSLVITGPISSRGSNILAIVESTDFFVTMRLPQFEVMGEILKANESGCGFHKSPRVLVSVEEE</sequence>
<dbReference type="EMBL" id="BMAO01002478">
    <property type="protein sequence ID" value="GFQ81053.1"/>
    <property type="molecule type" value="Genomic_DNA"/>
</dbReference>
<proteinExistence type="predicted"/>
<accession>A0A8X6FIH5</accession>
<evidence type="ECO:0000313" key="1">
    <source>
        <dbReference type="EMBL" id="GFQ81053.1"/>
    </source>
</evidence>
<gene>
    <name evidence="1" type="ORF">TNCT_222211</name>
</gene>
<dbReference type="OrthoDB" id="10296010at2759"/>